<accession>A0ABU1UN55</accession>
<dbReference type="SUPFAM" id="SSF82771">
    <property type="entry name" value="GIY-YIG endonuclease"/>
    <property type="match status" value="1"/>
</dbReference>
<name>A0ABU1UN55_9ACTN</name>
<organism evidence="3 4">
    <name type="scientific">Aeromicrobium panaciterrae</name>
    <dbReference type="NCBI Taxonomy" id="363861"/>
    <lineage>
        <taxon>Bacteria</taxon>
        <taxon>Bacillati</taxon>
        <taxon>Actinomycetota</taxon>
        <taxon>Actinomycetes</taxon>
        <taxon>Propionibacteriales</taxon>
        <taxon>Nocardioidaceae</taxon>
        <taxon>Aeromicrobium</taxon>
    </lineage>
</organism>
<dbReference type="PANTHER" id="PTHR34477:SF5">
    <property type="entry name" value="BSL5627 PROTEIN"/>
    <property type="match status" value="1"/>
</dbReference>
<feature type="domain" description="GIY-YIG" evidence="2">
    <location>
        <begin position="1"/>
        <end position="74"/>
    </location>
</feature>
<dbReference type="PANTHER" id="PTHR34477">
    <property type="entry name" value="UPF0213 PROTEIN YHBQ"/>
    <property type="match status" value="1"/>
</dbReference>
<keyword evidence="3" id="KW-0378">Hydrolase</keyword>
<dbReference type="RefSeq" id="WP_309968779.1">
    <property type="nucleotide sequence ID" value="NZ_JAVDWH010000001.1"/>
</dbReference>
<dbReference type="InterPro" id="IPR000305">
    <property type="entry name" value="GIY-YIG_endonuc"/>
</dbReference>
<keyword evidence="3" id="KW-0540">Nuclease</keyword>
<keyword evidence="4" id="KW-1185">Reference proteome</keyword>
<gene>
    <name evidence="3" type="ORF">J2X11_001452</name>
</gene>
<comment type="similarity">
    <text evidence="1">Belongs to the UPF0213 family.</text>
</comment>
<dbReference type="GO" id="GO:0004519">
    <property type="term" value="F:endonuclease activity"/>
    <property type="evidence" value="ECO:0007669"/>
    <property type="project" value="UniProtKB-KW"/>
</dbReference>
<evidence type="ECO:0000259" key="2">
    <source>
        <dbReference type="PROSITE" id="PS50164"/>
    </source>
</evidence>
<keyword evidence="3" id="KW-0255">Endonuclease</keyword>
<dbReference type="EMBL" id="JAVDWH010000001">
    <property type="protein sequence ID" value="MDR7086613.1"/>
    <property type="molecule type" value="Genomic_DNA"/>
</dbReference>
<reference evidence="3 4" key="1">
    <citation type="submission" date="2023-07" db="EMBL/GenBank/DDBJ databases">
        <title>Sorghum-associated microbial communities from plants grown in Nebraska, USA.</title>
        <authorList>
            <person name="Schachtman D."/>
        </authorList>
    </citation>
    <scope>NUCLEOTIDE SEQUENCE [LARGE SCALE GENOMIC DNA]</scope>
    <source>
        <strain evidence="3 4">BE248</strain>
    </source>
</reference>
<evidence type="ECO:0000256" key="1">
    <source>
        <dbReference type="ARBA" id="ARBA00007435"/>
    </source>
</evidence>
<protein>
    <submittedName>
        <fullName evidence="3">Endonuclease</fullName>
    </submittedName>
</protein>
<sequence length="91" mass="10728">MGYFYILLCADGTFYVGSTRNLLGRLWEHRQGIGDYTRTRLPVTLLYFEQYDYVSEAWGRERQVHGWTRSKKKRLIATGPGIRVEDESQLH</sequence>
<dbReference type="Gene3D" id="3.40.1440.10">
    <property type="entry name" value="GIY-YIG endonuclease"/>
    <property type="match status" value="1"/>
</dbReference>
<dbReference type="InterPro" id="IPR035901">
    <property type="entry name" value="GIY-YIG_endonuc_sf"/>
</dbReference>
<dbReference type="InterPro" id="IPR050190">
    <property type="entry name" value="UPF0213_domain"/>
</dbReference>
<dbReference type="CDD" id="cd10456">
    <property type="entry name" value="GIY-YIG_UPF0213"/>
    <property type="match status" value="1"/>
</dbReference>
<evidence type="ECO:0000313" key="4">
    <source>
        <dbReference type="Proteomes" id="UP001257739"/>
    </source>
</evidence>
<evidence type="ECO:0000313" key="3">
    <source>
        <dbReference type="EMBL" id="MDR7086613.1"/>
    </source>
</evidence>
<dbReference type="Proteomes" id="UP001257739">
    <property type="component" value="Unassembled WGS sequence"/>
</dbReference>
<proteinExistence type="inferred from homology"/>
<dbReference type="PROSITE" id="PS50164">
    <property type="entry name" value="GIY_YIG"/>
    <property type="match status" value="1"/>
</dbReference>
<dbReference type="Pfam" id="PF01541">
    <property type="entry name" value="GIY-YIG"/>
    <property type="match status" value="1"/>
</dbReference>
<comment type="caution">
    <text evidence="3">The sequence shown here is derived from an EMBL/GenBank/DDBJ whole genome shotgun (WGS) entry which is preliminary data.</text>
</comment>